<keyword evidence="5" id="KW-0720">Serine protease</keyword>
<organism evidence="8 9">
    <name type="scientific">Actinoalloteichus hoggarensis</name>
    <dbReference type="NCBI Taxonomy" id="1470176"/>
    <lineage>
        <taxon>Bacteria</taxon>
        <taxon>Bacillati</taxon>
        <taxon>Actinomycetota</taxon>
        <taxon>Actinomycetes</taxon>
        <taxon>Pseudonocardiales</taxon>
        <taxon>Pseudonocardiaceae</taxon>
        <taxon>Actinoalloteichus</taxon>
    </lineage>
</organism>
<dbReference type="SUPFAM" id="SSF53474">
    <property type="entry name" value="alpha/beta-Hydrolases"/>
    <property type="match status" value="1"/>
</dbReference>
<evidence type="ECO:0000313" key="9">
    <source>
        <dbReference type="Proteomes" id="UP000204221"/>
    </source>
</evidence>
<proteinExistence type="predicted"/>
<dbReference type="InterPro" id="IPR001375">
    <property type="entry name" value="Peptidase_S9_cat"/>
</dbReference>
<accession>A0A221W673</accession>
<keyword evidence="9" id="KW-1185">Reference proteome</keyword>
<dbReference type="Pfam" id="PF00326">
    <property type="entry name" value="Peptidase_S9"/>
    <property type="match status" value="1"/>
</dbReference>
<dbReference type="PANTHER" id="PTHR42881:SF2">
    <property type="entry name" value="PROLYL ENDOPEPTIDASE"/>
    <property type="match status" value="1"/>
</dbReference>
<dbReference type="EC" id="3.4.21.26" evidence="2"/>
<evidence type="ECO:0000256" key="1">
    <source>
        <dbReference type="ARBA" id="ARBA00001070"/>
    </source>
</evidence>
<dbReference type="InterPro" id="IPR002470">
    <property type="entry name" value="Peptidase_S9A"/>
</dbReference>
<feature type="domain" description="Peptidase S9A N-terminal" evidence="7">
    <location>
        <begin position="9"/>
        <end position="437"/>
    </location>
</feature>
<dbReference type="InterPro" id="IPR029058">
    <property type="entry name" value="AB_hydrolase_fold"/>
</dbReference>
<comment type="catalytic activity">
    <reaction evidence="1">
        <text>Hydrolysis of Pro-|-Xaa &gt;&gt; Ala-|-Xaa in oligopeptides.</text>
        <dbReference type="EC" id="3.4.21.26"/>
    </reaction>
</comment>
<dbReference type="Gene3D" id="3.40.50.1820">
    <property type="entry name" value="alpha/beta hydrolase"/>
    <property type="match status" value="1"/>
</dbReference>
<dbReference type="GO" id="GO:0006508">
    <property type="term" value="P:proteolysis"/>
    <property type="evidence" value="ECO:0007669"/>
    <property type="project" value="UniProtKB-KW"/>
</dbReference>
<dbReference type="PRINTS" id="PR00862">
    <property type="entry name" value="PROLIGOPTASE"/>
</dbReference>
<dbReference type="AlphaFoldDB" id="A0A221W673"/>
<dbReference type="PANTHER" id="PTHR42881">
    <property type="entry name" value="PROLYL ENDOPEPTIDASE"/>
    <property type="match status" value="1"/>
</dbReference>
<dbReference type="SUPFAM" id="SSF50993">
    <property type="entry name" value="Peptidase/esterase 'gauge' domain"/>
    <property type="match status" value="1"/>
</dbReference>
<evidence type="ECO:0000256" key="4">
    <source>
        <dbReference type="ARBA" id="ARBA00022801"/>
    </source>
</evidence>
<dbReference type="InterPro" id="IPR023302">
    <property type="entry name" value="Pept_S9A_N"/>
</dbReference>
<dbReference type="InterPro" id="IPR051167">
    <property type="entry name" value="Prolyl_oligopep/macrocyclase"/>
</dbReference>
<feature type="domain" description="Peptidase S9 prolyl oligopeptidase catalytic" evidence="6">
    <location>
        <begin position="536"/>
        <end position="743"/>
    </location>
</feature>
<protein>
    <recommendedName>
        <fullName evidence="2">prolyl oligopeptidase</fullName>
        <ecNumber evidence="2">3.4.21.26</ecNumber>
    </recommendedName>
</protein>
<reference evidence="8 9" key="1">
    <citation type="submission" date="2017-07" db="EMBL/GenBank/DDBJ databases">
        <title>Complete genome sequence of Actinoalloteichus hoggarensis DSM 45943, type strain of Actinoalloteichus hoggarensis.</title>
        <authorList>
            <person name="Ruckert C."/>
            <person name="Nouioui I."/>
            <person name="Willmese J."/>
            <person name="van Wezel G."/>
            <person name="Klenk H.-P."/>
            <person name="Kalinowski J."/>
            <person name="Zotchev S.B."/>
        </authorList>
    </citation>
    <scope>NUCLEOTIDE SEQUENCE [LARGE SCALE GENOMIC DNA]</scope>
    <source>
        <strain evidence="8 9">DSM 45943</strain>
    </source>
</reference>
<evidence type="ECO:0000256" key="3">
    <source>
        <dbReference type="ARBA" id="ARBA00022670"/>
    </source>
</evidence>
<evidence type="ECO:0000256" key="2">
    <source>
        <dbReference type="ARBA" id="ARBA00011897"/>
    </source>
</evidence>
<name>A0A221W673_9PSEU</name>
<keyword evidence="3" id="KW-0645">Protease</keyword>
<dbReference type="Proteomes" id="UP000204221">
    <property type="component" value="Chromosome"/>
</dbReference>
<dbReference type="GO" id="GO:0005829">
    <property type="term" value="C:cytosol"/>
    <property type="evidence" value="ECO:0007669"/>
    <property type="project" value="TreeGrafter"/>
</dbReference>
<evidence type="ECO:0000313" key="8">
    <source>
        <dbReference type="EMBL" id="ASO21176.1"/>
    </source>
</evidence>
<sequence length="756" mass="80468">MTRSPESRPPAARVDIVRERRFDVDLADPYRWMEDGGPELSRWLTEQTRHTRNVLDASPNRAALHARIGELTSAGVSRTGFASAGGRLFFRHADSRTNGSLLMVAEDGDLADIVRGTTTSEASTGGRVLLDPAVATGDAHGSLDWYVPSPDGRRVAVGLSRGGAEDGTLRIVEVDGSRLLDDVLPGTPHGAVSWLPDGESLVYHRYREAPPGTPTDELRLDSRSCLHRLGTSADEDVPLLARGLNDRVPLSRRDRPFVLVQRRSDWVVAVVSHSALVGPLTERLSDCSVYLAPHTALADPATCPWRRIAGPADDVTAFAMHGDTLYLVGHRGAPRGRVVAISAVDPDHSSVIVSATDRVLGAVHVVGGQVITRELVAGADRLRRRPVAGGPAEEIELPAAGSVREFVELGDAAALLVLTSQTSPAMMLRYEDATGTVRDIGRSAPSAVTSAAPPTSPEPRGFAAADRTVADLSVAGLSAADLVVTDLSVPARDGTAVGLRVVHRAGLALDGDNPTLLTGYGSYGHVLAAEFAPELLAWYERGGVYAVAGLRGGGEHGRDWHEAGRGPRKENTITDFVDCAEHLIALGYTRPDRLAGEGASAGGIPVGGAMVRRPELWAAMVLRVPVTNATRQEFSENGPVNVPEFGSVTTEDGLRDVLIIDSYLRVRDGTRYPAVLLTTALDDPRVAVWQPAKTAARLQAATASERPVLLRVEADTGHGEGVTRDQRVASTTDVLTFLCDQLGVRPREGDESTVRA</sequence>
<evidence type="ECO:0000259" key="6">
    <source>
        <dbReference type="Pfam" id="PF00326"/>
    </source>
</evidence>
<dbReference type="GO" id="GO:0070012">
    <property type="term" value="F:oligopeptidase activity"/>
    <property type="evidence" value="ECO:0007669"/>
    <property type="project" value="TreeGrafter"/>
</dbReference>
<dbReference type="EMBL" id="CP022521">
    <property type="protein sequence ID" value="ASO21176.1"/>
    <property type="molecule type" value="Genomic_DNA"/>
</dbReference>
<gene>
    <name evidence="8" type="ORF">AHOG_17755</name>
</gene>
<dbReference type="Pfam" id="PF02897">
    <property type="entry name" value="Peptidase_S9_N"/>
    <property type="match status" value="1"/>
</dbReference>
<dbReference type="Gene3D" id="2.130.10.120">
    <property type="entry name" value="Prolyl oligopeptidase, N-terminal domain"/>
    <property type="match status" value="1"/>
</dbReference>
<dbReference type="GO" id="GO:0004252">
    <property type="term" value="F:serine-type endopeptidase activity"/>
    <property type="evidence" value="ECO:0007669"/>
    <property type="project" value="UniProtKB-EC"/>
</dbReference>
<evidence type="ECO:0000259" key="7">
    <source>
        <dbReference type="Pfam" id="PF02897"/>
    </source>
</evidence>
<dbReference type="RefSeq" id="WP_169725876.1">
    <property type="nucleotide sequence ID" value="NZ_CP022521.1"/>
</dbReference>
<evidence type="ECO:0000256" key="5">
    <source>
        <dbReference type="ARBA" id="ARBA00022825"/>
    </source>
</evidence>
<dbReference type="KEGG" id="ahg:AHOG_17755"/>
<keyword evidence="4 8" id="KW-0378">Hydrolase</keyword>